<name>A0AAV7ZA12_9EUKA</name>
<dbReference type="InterPro" id="IPR008422">
    <property type="entry name" value="KN_HD"/>
</dbReference>
<evidence type="ECO:0000256" key="1">
    <source>
        <dbReference type="ARBA" id="ARBA00023125"/>
    </source>
</evidence>
<comment type="subcellular location">
    <subcellularLocation>
        <location evidence="4">Nucleus</location>
    </subcellularLocation>
</comment>
<evidence type="ECO:0000256" key="2">
    <source>
        <dbReference type="ARBA" id="ARBA00023155"/>
    </source>
</evidence>
<evidence type="ECO:0000256" key="5">
    <source>
        <dbReference type="SAM" id="MobiDB-lite"/>
    </source>
</evidence>
<reference evidence="7" key="1">
    <citation type="submission" date="2022-08" db="EMBL/GenBank/DDBJ databases">
        <title>Novel sulphate-reducing endosymbionts in the free-living metamonad Anaeramoeba.</title>
        <authorList>
            <person name="Jerlstrom-Hultqvist J."/>
            <person name="Cepicka I."/>
            <person name="Gallot-Lavallee L."/>
            <person name="Salas-Leiva D."/>
            <person name="Curtis B.A."/>
            <person name="Zahonova K."/>
            <person name="Pipaliya S."/>
            <person name="Dacks J."/>
            <person name="Roger A.J."/>
        </authorList>
    </citation>
    <scope>NUCLEOTIDE SEQUENCE</scope>
    <source>
        <strain evidence="7">Busselton2</strain>
    </source>
</reference>
<feature type="DNA-binding region" description="Homeobox" evidence="4">
    <location>
        <begin position="646"/>
        <end position="711"/>
    </location>
</feature>
<feature type="region of interest" description="Disordered" evidence="5">
    <location>
        <begin position="369"/>
        <end position="485"/>
    </location>
</feature>
<feature type="compositionally biased region" description="Basic residues" evidence="5">
    <location>
        <begin position="435"/>
        <end position="453"/>
    </location>
</feature>
<feature type="compositionally biased region" description="Basic residues" evidence="5">
    <location>
        <begin position="388"/>
        <end position="401"/>
    </location>
</feature>
<dbReference type="InterPro" id="IPR001356">
    <property type="entry name" value="HD"/>
</dbReference>
<evidence type="ECO:0000313" key="7">
    <source>
        <dbReference type="EMBL" id="KAJ3436855.1"/>
    </source>
</evidence>
<proteinExistence type="predicted"/>
<dbReference type="InterPro" id="IPR009057">
    <property type="entry name" value="Homeodomain-like_sf"/>
</dbReference>
<dbReference type="SUPFAM" id="SSF46689">
    <property type="entry name" value="Homeodomain-like"/>
    <property type="match status" value="1"/>
</dbReference>
<dbReference type="GO" id="GO:0003677">
    <property type="term" value="F:DNA binding"/>
    <property type="evidence" value="ECO:0007669"/>
    <property type="project" value="UniProtKB-UniRule"/>
</dbReference>
<dbReference type="CDD" id="cd00086">
    <property type="entry name" value="homeodomain"/>
    <property type="match status" value="1"/>
</dbReference>
<dbReference type="AlphaFoldDB" id="A0AAV7ZA12"/>
<organism evidence="7 8">
    <name type="scientific">Anaeramoeba flamelloides</name>
    <dbReference type="NCBI Taxonomy" id="1746091"/>
    <lineage>
        <taxon>Eukaryota</taxon>
        <taxon>Metamonada</taxon>
        <taxon>Anaeramoebidae</taxon>
        <taxon>Anaeramoeba</taxon>
    </lineage>
</organism>
<feature type="compositionally biased region" description="Low complexity" evidence="5">
    <location>
        <begin position="371"/>
        <end position="381"/>
    </location>
</feature>
<feature type="domain" description="Homeobox" evidence="6">
    <location>
        <begin position="644"/>
        <end position="710"/>
    </location>
</feature>
<evidence type="ECO:0000256" key="4">
    <source>
        <dbReference type="PROSITE-ProRule" id="PRU00108"/>
    </source>
</evidence>
<accession>A0AAV7ZA12</accession>
<dbReference type="Gene3D" id="1.10.10.60">
    <property type="entry name" value="Homeodomain-like"/>
    <property type="match status" value="1"/>
</dbReference>
<dbReference type="EMBL" id="JANTQA010000036">
    <property type="protein sequence ID" value="KAJ3436855.1"/>
    <property type="molecule type" value="Genomic_DNA"/>
</dbReference>
<dbReference type="Pfam" id="PF05920">
    <property type="entry name" value="Homeobox_KN"/>
    <property type="match status" value="1"/>
</dbReference>
<evidence type="ECO:0000256" key="3">
    <source>
        <dbReference type="ARBA" id="ARBA00023242"/>
    </source>
</evidence>
<feature type="compositionally biased region" description="Basic residues" evidence="5">
    <location>
        <begin position="462"/>
        <end position="482"/>
    </location>
</feature>
<gene>
    <name evidence="7" type="ORF">M0812_18922</name>
</gene>
<evidence type="ECO:0000313" key="8">
    <source>
        <dbReference type="Proteomes" id="UP001146793"/>
    </source>
</evidence>
<keyword evidence="3 4" id="KW-0539">Nucleus</keyword>
<dbReference type="SMART" id="SM00389">
    <property type="entry name" value="HOX"/>
    <property type="match status" value="1"/>
</dbReference>
<keyword evidence="2 4" id="KW-0371">Homeobox</keyword>
<dbReference type="GO" id="GO:0005634">
    <property type="term" value="C:nucleus"/>
    <property type="evidence" value="ECO:0007669"/>
    <property type="project" value="UniProtKB-SubCell"/>
</dbReference>
<sequence length="723" mass="86350">MEIQHELYLEPIFKTTVNVPCLVKYENGHPIDTLFLNEDTSINNDSSVSQEISFDNEDTFVYSPDLDLISDYDPKYISQLPVSNMDLKKKEQGNLQQNQSSNNILDFLQTLTCTIDTNVNTKNEANNLQNMNLNSVHEKKNTHNYSEEDKISNLMLPNFLDSKNQWLTQNGESSSSSFSSFYPINSEIFNSSVCVSEQVEEDKIFKNEFNEIKNILNLDRCSRPNDDQETLKKNTFKQPLSEFDMKSSTDQFSTHRPDIKINKKQNEDDNVLANKMRNLSFKIRNIEHQAILQSIESNYLKERQSVEDSRQSWITRYHRQNFTKGPNQIKKNSDDLRKIHKQFDSLLESLELRIFKSLKQFESHFLFSQHNNNKNNNNNNNKVDKYQNKAKNKKKKHKKTKYYFENQHRKRKKNPEMYNLKKQKLSQKESVGKELKKRRYLNSKKSSKSKKNKYLYDSQMEKKKKDRKKAKKRIKGKLRQSHQPKNIEKINFKRSRKKRHFKNKMKNKERERERERKIDREIEREIDREIDREIEREMGKVRDKDKIKYVFNNKKKKKINSKKRKVNYLSKKLLKKKKNIMKTKNQLKDKNFLKRKDKIYDIDWFQTTDSDSFDIDELDSLLESLSDSLSEISDDEFYKKSSKKKKLIKRTRLDPNAKMILNNWITERVTSENGPYATKEEKNKLAEESRISVKQITAYLGNARNKIKTQVKRGKIERPIWLY</sequence>
<protein>
    <submittedName>
        <fullName evidence="7">Chascon isoform d-related</fullName>
    </submittedName>
</protein>
<dbReference type="GO" id="GO:0006355">
    <property type="term" value="P:regulation of DNA-templated transcription"/>
    <property type="evidence" value="ECO:0007669"/>
    <property type="project" value="InterPro"/>
</dbReference>
<dbReference type="Proteomes" id="UP001146793">
    <property type="component" value="Unassembled WGS sequence"/>
</dbReference>
<comment type="caution">
    <text evidence="7">The sequence shown here is derived from an EMBL/GenBank/DDBJ whole genome shotgun (WGS) entry which is preliminary data.</text>
</comment>
<dbReference type="PROSITE" id="PS50071">
    <property type="entry name" value="HOMEOBOX_2"/>
    <property type="match status" value="1"/>
</dbReference>
<keyword evidence="1 4" id="KW-0238">DNA-binding</keyword>
<evidence type="ECO:0000259" key="6">
    <source>
        <dbReference type="PROSITE" id="PS50071"/>
    </source>
</evidence>